<sequence>MEWGYMGKVPSRGDFIVQGLPGELRERWFEWCQAALAVSREQLGEQWLDAYLTCPIWHFAAGPGALGEGGMIGTLIPSVDRVGRHFPFLVAGPHDGTLLDAWRQPEWFSAMEERVLAVLEDDWNESLWYRGLDGITGPTAEVNRLQWPDGEGNLMLPGEAREEDWLTAVFGVRRGRVLWWTQGSAFVEPATLLTEGLPQVGQFAAMIAGQWREHGWRQGVMVE</sequence>
<comment type="caution">
    <text evidence="1">The sequence shown here is derived from an EMBL/GenBank/DDBJ whole genome shotgun (WGS) entry which is preliminary data.</text>
</comment>
<dbReference type="InterPro" id="IPR038225">
    <property type="entry name" value="TagF_sf"/>
</dbReference>
<dbReference type="RefSeq" id="WP_095616236.1">
    <property type="nucleotide sequence ID" value="NZ_NSKD01000001.1"/>
</dbReference>
<dbReference type="OrthoDB" id="9801841at2"/>
<evidence type="ECO:0000313" key="1">
    <source>
        <dbReference type="EMBL" id="PAU82140.1"/>
    </source>
</evidence>
<dbReference type="InterPro" id="IPR017748">
    <property type="entry name" value="TagF"/>
</dbReference>
<protein>
    <submittedName>
        <fullName evidence="1">Type VI secretion system-associated protein TagF</fullName>
    </submittedName>
</protein>
<dbReference type="PIRSF" id="PIRSF029287">
    <property type="entry name" value="UCP029287"/>
    <property type="match status" value="1"/>
</dbReference>
<proteinExistence type="predicted"/>
<gene>
    <name evidence="1" type="ORF">CK501_03035</name>
</gene>
<dbReference type="Proteomes" id="UP000218896">
    <property type="component" value="Unassembled WGS sequence"/>
</dbReference>
<dbReference type="Pfam" id="PF09867">
    <property type="entry name" value="TagF_N"/>
    <property type="match status" value="1"/>
</dbReference>
<evidence type="ECO:0000313" key="2">
    <source>
        <dbReference type="Proteomes" id="UP000218896"/>
    </source>
</evidence>
<organism evidence="1 2">
    <name type="scientific">Halovibrio salipaludis</name>
    <dbReference type="NCBI Taxonomy" id="2032626"/>
    <lineage>
        <taxon>Bacteria</taxon>
        <taxon>Pseudomonadati</taxon>
        <taxon>Pseudomonadota</taxon>
        <taxon>Gammaproteobacteria</taxon>
        <taxon>Oceanospirillales</taxon>
        <taxon>Halomonadaceae</taxon>
        <taxon>Halovibrio</taxon>
    </lineage>
</organism>
<dbReference type="NCBIfam" id="TIGR03373">
    <property type="entry name" value="VI_minor_4"/>
    <property type="match status" value="1"/>
</dbReference>
<dbReference type="EMBL" id="NSKD01000001">
    <property type="protein sequence ID" value="PAU82140.1"/>
    <property type="molecule type" value="Genomic_DNA"/>
</dbReference>
<dbReference type="Gene3D" id="3.40.1730.10">
    <property type="entry name" value="pa0076 domain"/>
    <property type="match status" value="1"/>
</dbReference>
<reference evidence="1 2" key="1">
    <citation type="submission" date="2017-08" db="EMBL/GenBank/DDBJ databases">
        <title>Halovibrio sewagensis sp. nov., isolated from wastewater of high salinity.</title>
        <authorList>
            <person name="Dong X."/>
            <person name="Zhang G."/>
        </authorList>
    </citation>
    <scope>NUCLEOTIDE SEQUENCE [LARGE SCALE GENOMIC DNA]</scope>
    <source>
        <strain evidence="1 2">YL5-2</strain>
    </source>
</reference>
<name>A0A2A2FBD6_9GAMM</name>
<keyword evidence="2" id="KW-1185">Reference proteome</keyword>
<accession>A0A2A2FBD6</accession>
<dbReference type="AlphaFoldDB" id="A0A2A2FBD6"/>